<evidence type="ECO:0000256" key="5">
    <source>
        <dbReference type="ARBA" id="ARBA00022723"/>
    </source>
</evidence>
<evidence type="ECO:0000256" key="10">
    <source>
        <dbReference type="PIRSR" id="PIRSR036979-1"/>
    </source>
</evidence>
<dbReference type="PANTHER" id="PTHR43782:SF3">
    <property type="entry name" value="ARGINASE"/>
    <property type="match status" value="1"/>
</dbReference>
<dbReference type="PANTHER" id="PTHR43782">
    <property type="entry name" value="ARGINASE"/>
    <property type="match status" value="1"/>
</dbReference>
<keyword evidence="14" id="KW-1185">Reference proteome</keyword>
<dbReference type="SUPFAM" id="SSF52768">
    <property type="entry name" value="Arginase/deacetylase"/>
    <property type="match status" value="1"/>
</dbReference>
<proteinExistence type="inferred from homology"/>
<keyword evidence="6 12" id="KW-0378">Hydrolase</keyword>
<dbReference type="EMBL" id="RRUE01000002">
    <property type="protein sequence ID" value="RRN44044.1"/>
    <property type="molecule type" value="Genomic_DNA"/>
</dbReference>
<protein>
    <recommendedName>
        <fullName evidence="3 9">Arginase</fullName>
        <ecNumber evidence="2 9">3.5.3.1</ecNumber>
    </recommendedName>
</protein>
<dbReference type="PROSITE" id="PS51409">
    <property type="entry name" value="ARGINASE_2"/>
    <property type="match status" value="1"/>
</dbReference>
<feature type="binding site" evidence="10">
    <location>
        <position position="132"/>
    </location>
    <ligand>
        <name>Mn(2+)</name>
        <dbReference type="ChEBI" id="CHEBI:29035"/>
        <label>1</label>
    </ligand>
</feature>
<dbReference type="EC" id="3.5.3.1" evidence="2 9"/>
<feature type="binding site" evidence="10">
    <location>
        <position position="235"/>
    </location>
    <ligand>
        <name>Mn(2+)</name>
        <dbReference type="ChEBI" id="CHEBI:29035"/>
        <label>1</label>
    </ligand>
</feature>
<comment type="similarity">
    <text evidence="11 12">Belongs to the arginase family.</text>
</comment>
<evidence type="ECO:0000256" key="8">
    <source>
        <dbReference type="ARBA" id="ARBA00047391"/>
    </source>
</evidence>
<evidence type="ECO:0000256" key="4">
    <source>
        <dbReference type="ARBA" id="ARBA00022503"/>
    </source>
</evidence>
<evidence type="ECO:0000256" key="11">
    <source>
        <dbReference type="PROSITE-ProRule" id="PRU00742"/>
    </source>
</evidence>
<dbReference type="NCBIfam" id="TIGR01229">
    <property type="entry name" value="rocF_arginase"/>
    <property type="match status" value="1"/>
</dbReference>
<evidence type="ECO:0000256" key="9">
    <source>
        <dbReference type="NCBIfam" id="TIGR01229"/>
    </source>
</evidence>
<comment type="cofactor">
    <cofactor evidence="10 12">
        <name>Mn(2+)</name>
        <dbReference type="ChEBI" id="CHEBI:29035"/>
    </cofactor>
    <text evidence="10 12">Binds 2 manganese ions per subunit.</text>
</comment>
<dbReference type="Proteomes" id="UP000270261">
    <property type="component" value="Unassembled WGS sequence"/>
</dbReference>
<accession>A0A426FMY5</accession>
<evidence type="ECO:0000256" key="1">
    <source>
        <dbReference type="ARBA" id="ARBA00005098"/>
    </source>
</evidence>
<evidence type="ECO:0000256" key="12">
    <source>
        <dbReference type="RuleBase" id="RU361159"/>
    </source>
</evidence>
<evidence type="ECO:0000313" key="13">
    <source>
        <dbReference type="EMBL" id="RRN44044.1"/>
    </source>
</evidence>
<feature type="binding site" evidence="10">
    <location>
        <position position="237"/>
    </location>
    <ligand>
        <name>Mn(2+)</name>
        <dbReference type="ChEBI" id="CHEBI:29035"/>
        <label>1</label>
    </ligand>
</feature>
<keyword evidence="5 10" id="KW-0479">Metal-binding</keyword>
<comment type="pathway">
    <text evidence="1">Nitrogen metabolism; urea cycle; L-ornithine and urea from L-arginine: step 1/1.</text>
</comment>
<comment type="catalytic activity">
    <reaction evidence="8 12">
        <text>L-arginine + H2O = urea + L-ornithine</text>
        <dbReference type="Rhea" id="RHEA:20569"/>
        <dbReference type="ChEBI" id="CHEBI:15377"/>
        <dbReference type="ChEBI" id="CHEBI:16199"/>
        <dbReference type="ChEBI" id="CHEBI:32682"/>
        <dbReference type="ChEBI" id="CHEBI:46911"/>
        <dbReference type="EC" id="3.5.3.1"/>
    </reaction>
</comment>
<sequence length="311" mass="33276">MTTTPPLKVSLIGAPSDAGASLLGSAMGPDALRVAQLGPALAALGLDVLDTGNLSGPVNPRGPRDPQAAGLRNLPEAIFWTQAVHDAVWAQFQAGRMPIMLGGDHHLAAGSISAVARHARAQGKKLRVLWLDAHSDINTPDTSPSGNIHGIPVANLLGFGPHELISMSGETPAIKPESMRYVGIRSVDEHEKRMIRQMGIQAFDMRAIDELGMREAMHRVLDGLDDDTHLHVSFDADFLDPEIAPGTGTRVRGGATYREAQLCMEMIADTGRMTSLDVVEVNPALDIRNQTAELVVDLVESLFGKSTLINR</sequence>
<dbReference type="InterPro" id="IPR006035">
    <property type="entry name" value="Ureohydrolase"/>
</dbReference>
<dbReference type="Gene3D" id="3.40.800.10">
    <property type="entry name" value="Ureohydrolase domain"/>
    <property type="match status" value="1"/>
</dbReference>
<dbReference type="RefSeq" id="WP_125096242.1">
    <property type="nucleotide sequence ID" value="NZ_RRUE01000002.1"/>
</dbReference>
<keyword evidence="7 10" id="KW-0464">Manganese</keyword>
<dbReference type="GO" id="GO:0006525">
    <property type="term" value="P:arginine metabolic process"/>
    <property type="evidence" value="ECO:0007669"/>
    <property type="project" value="UniProtKB-KW"/>
</dbReference>
<dbReference type="PIRSF" id="PIRSF036979">
    <property type="entry name" value="Arginase"/>
    <property type="match status" value="1"/>
</dbReference>
<feature type="binding site" evidence="10">
    <location>
        <position position="134"/>
    </location>
    <ligand>
        <name>Mn(2+)</name>
        <dbReference type="ChEBI" id="CHEBI:29035"/>
        <label>1</label>
    </ligand>
</feature>
<dbReference type="GO" id="GO:0030145">
    <property type="term" value="F:manganese ion binding"/>
    <property type="evidence" value="ECO:0007669"/>
    <property type="project" value="TreeGrafter"/>
</dbReference>
<dbReference type="GO" id="GO:0004053">
    <property type="term" value="F:arginase activity"/>
    <property type="evidence" value="ECO:0007669"/>
    <property type="project" value="UniProtKB-UniRule"/>
</dbReference>
<keyword evidence="4 12" id="KW-0056">Arginine metabolism</keyword>
<comment type="caution">
    <text evidence="13">The sequence shown here is derived from an EMBL/GenBank/DDBJ whole genome shotgun (WGS) entry which is preliminary data.</text>
</comment>
<dbReference type="InterPro" id="IPR014033">
    <property type="entry name" value="Arginase"/>
</dbReference>
<dbReference type="CDD" id="cd09989">
    <property type="entry name" value="Arginase"/>
    <property type="match status" value="1"/>
</dbReference>
<evidence type="ECO:0000256" key="7">
    <source>
        <dbReference type="ARBA" id="ARBA00023211"/>
    </source>
</evidence>
<evidence type="ECO:0000256" key="6">
    <source>
        <dbReference type="ARBA" id="ARBA00022801"/>
    </source>
</evidence>
<organism evidence="13 14">
    <name type="scientific">Lautropia dentalis</name>
    <dbReference type="NCBI Taxonomy" id="2490857"/>
    <lineage>
        <taxon>Bacteria</taxon>
        <taxon>Pseudomonadati</taxon>
        <taxon>Pseudomonadota</taxon>
        <taxon>Betaproteobacteria</taxon>
        <taxon>Burkholderiales</taxon>
        <taxon>Burkholderiaceae</taxon>
        <taxon>Lautropia</taxon>
    </lineage>
</organism>
<dbReference type="InterPro" id="IPR023696">
    <property type="entry name" value="Ureohydrolase_dom_sf"/>
</dbReference>
<gene>
    <name evidence="13" type="primary">rocF</name>
    <name evidence="13" type="ORF">EHV23_11725</name>
</gene>
<evidence type="ECO:0000256" key="2">
    <source>
        <dbReference type="ARBA" id="ARBA00012168"/>
    </source>
</evidence>
<feature type="binding site" evidence="10">
    <location>
        <position position="105"/>
    </location>
    <ligand>
        <name>Mn(2+)</name>
        <dbReference type="ChEBI" id="CHEBI:29035"/>
        <label>1</label>
    </ligand>
</feature>
<dbReference type="AlphaFoldDB" id="A0A426FMY5"/>
<name>A0A426FMY5_9BURK</name>
<reference evidence="13 14" key="1">
    <citation type="submission" date="2018-11" db="EMBL/GenBank/DDBJ databases">
        <title>Genome sequencing of Lautropia sp. KCOM 2505 (= ChDC F240).</title>
        <authorList>
            <person name="Kook J.-K."/>
            <person name="Park S.-N."/>
            <person name="Lim Y.K."/>
        </authorList>
    </citation>
    <scope>NUCLEOTIDE SEQUENCE [LARGE SCALE GENOMIC DNA]</scope>
    <source>
        <strain evidence="13 14">KCOM 2505</strain>
    </source>
</reference>
<feature type="binding site" evidence="10">
    <location>
        <position position="136"/>
    </location>
    <ligand>
        <name>Mn(2+)</name>
        <dbReference type="ChEBI" id="CHEBI:29035"/>
        <label>1</label>
    </ligand>
</feature>
<dbReference type="GO" id="GO:0005737">
    <property type="term" value="C:cytoplasm"/>
    <property type="evidence" value="ECO:0007669"/>
    <property type="project" value="TreeGrafter"/>
</dbReference>
<dbReference type="OrthoDB" id="9789727at2"/>
<dbReference type="Pfam" id="PF00491">
    <property type="entry name" value="Arginase"/>
    <property type="match status" value="1"/>
</dbReference>
<dbReference type="FunFam" id="3.40.800.10:FF:000012">
    <property type="entry name" value="Arginase"/>
    <property type="match status" value="1"/>
</dbReference>
<evidence type="ECO:0000256" key="3">
    <source>
        <dbReference type="ARBA" id="ARBA00018123"/>
    </source>
</evidence>
<dbReference type="PRINTS" id="PR00116">
    <property type="entry name" value="ARGINASE"/>
</dbReference>
<evidence type="ECO:0000313" key="14">
    <source>
        <dbReference type="Proteomes" id="UP000270261"/>
    </source>
</evidence>